<reference evidence="2 3" key="1">
    <citation type="journal article" date="2014" name="Genome Announc.">
        <title>Draft genome sequence of the pathogenic fungus Scedosporium apiospermum.</title>
        <authorList>
            <person name="Vandeputte P."/>
            <person name="Ghamrawi S."/>
            <person name="Rechenmann M."/>
            <person name="Iltis A."/>
            <person name="Giraud S."/>
            <person name="Fleury M."/>
            <person name="Thornton C."/>
            <person name="Delhaes L."/>
            <person name="Meyer W."/>
            <person name="Papon N."/>
            <person name="Bouchara J.P."/>
        </authorList>
    </citation>
    <scope>NUCLEOTIDE SEQUENCE [LARGE SCALE GENOMIC DNA]</scope>
    <source>
        <strain evidence="2 3">IHEM 14462</strain>
    </source>
</reference>
<dbReference type="SUPFAM" id="SSF55874">
    <property type="entry name" value="ATPase domain of HSP90 chaperone/DNA topoisomerase II/histidine kinase"/>
    <property type="match status" value="1"/>
</dbReference>
<evidence type="ECO:0000313" key="3">
    <source>
        <dbReference type="Proteomes" id="UP000028545"/>
    </source>
</evidence>
<dbReference type="RefSeq" id="XP_016644138.1">
    <property type="nucleotide sequence ID" value="XM_016786132.1"/>
</dbReference>
<dbReference type="InterPro" id="IPR010730">
    <property type="entry name" value="HET"/>
</dbReference>
<dbReference type="Proteomes" id="UP000028545">
    <property type="component" value="Unassembled WGS sequence"/>
</dbReference>
<dbReference type="PANTHER" id="PTHR32387:SF0">
    <property type="entry name" value="PROTEIN NO VEIN"/>
    <property type="match status" value="1"/>
</dbReference>
<organism evidence="2 3">
    <name type="scientific">Pseudallescheria apiosperma</name>
    <name type="common">Scedosporium apiospermum</name>
    <dbReference type="NCBI Taxonomy" id="563466"/>
    <lineage>
        <taxon>Eukaryota</taxon>
        <taxon>Fungi</taxon>
        <taxon>Dikarya</taxon>
        <taxon>Ascomycota</taxon>
        <taxon>Pezizomycotina</taxon>
        <taxon>Sordariomycetes</taxon>
        <taxon>Hypocreomycetidae</taxon>
        <taxon>Microascales</taxon>
        <taxon>Microascaceae</taxon>
        <taxon>Scedosporium</taxon>
    </lineage>
</organism>
<dbReference type="Pfam" id="PF26639">
    <property type="entry name" value="Het-6_barrel"/>
    <property type="match status" value="1"/>
</dbReference>
<evidence type="ECO:0000313" key="2">
    <source>
        <dbReference type="EMBL" id="KEZ44339.1"/>
    </source>
</evidence>
<feature type="domain" description="Heterokaryon incompatibility" evidence="1">
    <location>
        <begin position="1596"/>
        <end position="1748"/>
    </location>
</feature>
<protein>
    <recommendedName>
        <fullName evidence="1">Heterokaryon incompatibility domain-containing protein</fullName>
    </recommendedName>
</protein>
<gene>
    <name evidence="2" type="ORF">SAPIO_CDS3314</name>
</gene>
<dbReference type="GeneID" id="27722386"/>
<dbReference type="OrthoDB" id="1262810at2759"/>
<comment type="caution">
    <text evidence="2">The sequence shown here is derived from an EMBL/GenBank/DDBJ whole genome shotgun (WGS) entry which is preliminary data.</text>
</comment>
<dbReference type="EMBL" id="JOWA01000088">
    <property type="protein sequence ID" value="KEZ44339.1"/>
    <property type="molecule type" value="Genomic_DNA"/>
</dbReference>
<sequence>MDDQYPQSVEDAKEHIKTIRREKGLDGPANNTSDLESALKILSEQLYQKSTHFLLELVQNADDNFYPPGSSPSLALRYENRHLLISCNERGFSRNNVEAICRVGRSTKSGVDKATRYIGEKGIGFKSVFKVSDVVWIKSGHYSFKFEKSRDLGMIAPIWADLPATAQQSLRGNTTTIYLQLSQDYDVSELITEIKSFDARLLIFLRQLKRLDLAVRSKDGTNWSTAIAKHDEAGGSRITLQLGKASLRYIIFRYTATHLPPDDKRPGVTESELMLGFPVSESETPVLTPQYVHAFLPIRDYGFKFLIQGDFLLIASREDIDDYCRWNRSLRGALPTAILEAVNQFNRGPMRYTWPRFFQVRPQMRDFFAALEDDIATLLSTRPILQAVSGQWHQPGELVKVPPQFLSWDGVPFTACESIDNKYLSPGYSEEDWPLLSRLGVRRLSSKEFIEHLGVLLEKYSISFRQKPGPWHSALSQALTSLILGDATGESHRVAISRMDIVPLRDGRWVSAKTGSLVLPSRDAAVIIPPGVGVLEVHPDAFKDSDRRQLLVHLGASRLTVRQVCEEIVKAHSSETFRPQDLHLKDLVAHATYLYRHNWSDPSRRNIYFVADNGTSSTGPELYVESEGLFSASKWAPLKGRIRFLHDDYFSEFPWGSADRQAFIDWLTSTFHLNTCPRIAKVRSQSFRLSDEFRLLIRTAPSIQILELLRHEWRDYEQWVDKKVARNMSSEWMTSIASVVEELSQMKVPCQGGGYAALKDTTLPLREIIDAYGRELALLDLEDPDSADWKFLRIFGVTVTLGTGVLLRQLRNMRRRQDVDFTKVRSIYAELQSRAASDGSTILPSFVKEPLIYLPFYSIQGGGMWVPIGACVWDGHPCLRKIARLQPHYGGLHHFFRRTLNLKEGSVDTLVAEASMISAGDSLSYIASILIALSASIRSGLTGGALSDIKRLSTARIFPVDSRGDINSFDSLQSAGSKDFWLIADRPHLRKCFGGRVSLLAFDPKDIGLMSDLFAHFTMNYRLLSSVASGLALVEGSSSLHPKYTNNLRSKAYLLASLAPKSGGIGRSALSSLLRSVDVYEADRVVIKWTVKGAYGQTITGAVDSGRVKLTQESSRLSIYLTKEDVESPCPSLELVEELQKFCGMQGSETSAVVQQILMNPDIKALTETLERRGITVESSDDDTAGGDEAWKVPLDYSKTLKHTEVGNWPQPTGDMNKDGSNTLGDFIRDIESAASVQNTMEKEWGSKDMNTNPLLSSACRADRVNAAVFLPRKAVKEMRNMASGPPDRRAKWSFHTGGGYLKMLENRHASINPVFPAIYVPSKLGDDNVYILETAMNPTSPEVAFLGELMFSRFLEMNIGESYSPANNWTSILRSRAGHPPYTYSYKAMGCPTTFTINDKTGRLLEFLRSAGYAKASTWKSGIKFHVEVSTSEGVLDDSQFFLASEILMKAHILAVRRKDSSCPNEVFILARISNAKEDPEITLFVDLGRLMAKGHVVTTDITCQQLRFVDTSMGIKVKDHRASSKPLVNGSQHWWRRRSRLGVSDGTWSSMVYYQYKPLKGFRDIRLVEIAPGKEDEVLRGQMKHTSIDLAGRYHALSYEWGSSLKPYHIKTSDGLIALTGSLYNALRELRDTKETLVVWADAICIDQENDYEKVLQLRLMGEIFQTAESVSAWLGEEADGSDQAITTLLQIRTLSVNPKTWPEMLAKVPPSWEGQRCPRKDDDVWEKIDCLLERGFFSRVWILQEVVFASKITVHCGRWSFDWEDIFEAIKICTEENTRHLEAQVQSRNKQIPIAAYTLGITREIYRHQTHRGQAVDRRFSLLQLLELFAYTSATRERDKIFALLLLASDGQDPEFEPDYSSSWEKVVRRYANVFVQRGAARDLLYRGGTAKSFKFCSWIPDWIRGEAPTTISTWHSTKGSFSASGASTLSAEVSSKNDRLLVVRGSIVDRIAKVGDVTLEDHDVVAYVNYLRKEIDKLGSYPTGESLDELKFSIPIGQSSRPHLDPLAGAMTTFQALKNHQSYGKLPNEDAGGGRVQGEGNEDTFDPTGARLDIKSIQHLIDFLKQPQNLRDSVWKYWHTAAAFSKRLSVARFCTTEKGYAGLVPGDAKIGDEVFIANGTAVPFLVRHDDGKGRKEWKKLVGECYVHGIMFGEALAKGDAKDGDICLV</sequence>
<dbReference type="KEGG" id="sapo:SAPIO_CDS3314"/>
<dbReference type="InterPro" id="IPR036890">
    <property type="entry name" value="HATPase_C_sf"/>
</dbReference>
<dbReference type="OMA" id="ATEWHIR"/>
<dbReference type="VEuPathDB" id="FungiDB:SAPIO_CDS3314"/>
<dbReference type="Gene3D" id="3.30.565.10">
    <property type="entry name" value="Histidine kinase-like ATPase, C-terminal domain"/>
    <property type="match status" value="1"/>
</dbReference>
<dbReference type="Pfam" id="PF06985">
    <property type="entry name" value="HET"/>
    <property type="match status" value="1"/>
</dbReference>
<dbReference type="InterPro" id="IPR052957">
    <property type="entry name" value="Auxin_embryo_med"/>
</dbReference>
<dbReference type="PANTHER" id="PTHR32387">
    <property type="entry name" value="WU:FJ29H11"/>
    <property type="match status" value="1"/>
</dbReference>
<dbReference type="NCBIfam" id="NF047352">
    <property type="entry name" value="P_loop_sacsin"/>
    <property type="match status" value="1"/>
</dbReference>
<dbReference type="HOGENOM" id="CLU_000570_2_1_1"/>
<evidence type="ECO:0000259" key="1">
    <source>
        <dbReference type="Pfam" id="PF06985"/>
    </source>
</evidence>
<keyword evidence="3" id="KW-1185">Reference proteome</keyword>
<proteinExistence type="predicted"/>
<name>A0A084GAH7_PSEDA</name>
<accession>A0A084GAH7</accession>